<dbReference type="EMBL" id="CP104694">
    <property type="protein sequence ID" value="UXI70564.1"/>
    <property type="molecule type" value="Genomic_DNA"/>
</dbReference>
<dbReference type="InterPro" id="IPR011050">
    <property type="entry name" value="Pectin_lyase_fold/virulence"/>
</dbReference>
<reference evidence="2" key="1">
    <citation type="submission" date="2022-09" db="EMBL/GenBank/DDBJ databases">
        <title>Tahibacter sp. nov., isolated from a fresh water.</title>
        <authorList>
            <person name="Baek J.H."/>
            <person name="Lee J.K."/>
            <person name="Kim J.M."/>
            <person name="Jeon C.O."/>
        </authorList>
    </citation>
    <scope>NUCLEOTIDE SEQUENCE</scope>
    <source>
        <strain evidence="2">W38</strain>
    </source>
</reference>
<protein>
    <submittedName>
        <fullName evidence="2">Right-handed parallel beta-helix repeat-containing protein</fullName>
    </submittedName>
</protein>
<keyword evidence="3" id="KW-1185">Reference proteome</keyword>
<gene>
    <name evidence="2" type="ORF">N4264_13260</name>
</gene>
<evidence type="ECO:0000256" key="1">
    <source>
        <dbReference type="SAM" id="SignalP"/>
    </source>
</evidence>
<sequence>MRHPIALLLILLAAGAPATAATYRVGPSQSYTNLNQLFAAVDLGPGDVVEVDGGVIYDVGTPGVIVPQEDGGAAGNPVILRGIRINNQRPHLRGGTNTIEFRLSNHVVFEGFEVSGTGNTSTGTFRCVYHHAHDIVIRDAYIHDCPRHGILGADNDSGSLTVEYSEVFNAGSNGGNHAIYMATDEIEYPGAVFRLQYSYIHDSQFGTGEGGNLIKSRAERNEIYYNWLEGGYYHELELIGPDPDGGVPEDQAREDSDVVGNVIVHTSDFGAILRFGGDATGQSFGRYRFVNNTVVRLGAINDVPTVFRLFDGIESLAAYNNVLWRDGANALRVVREVEADWATGSSQIIGSNNWIDNGSTFIPAGFSATTLGATPGFVDSLNFDYRPAAGSPLLNAGNGAVTLPSAYAISNPLFPPAFHPPARTLIPVGTAAARVASGAIDVGAFELASDVIFANGFQ</sequence>
<evidence type="ECO:0000313" key="3">
    <source>
        <dbReference type="Proteomes" id="UP001064632"/>
    </source>
</evidence>
<name>A0ABY6BKM4_9GAMM</name>
<evidence type="ECO:0000313" key="2">
    <source>
        <dbReference type="EMBL" id="UXI70564.1"/>
    </source>
</evidence>
<feature type="signal peptide" evidence="1">
    <location>
        <begin position="1"/>
        <end position="20"/>
    </location>
</feature>
<dbReference type="Gene3D" id="2.160.20.10">
    <property type="entry name" value="Single-stranded right-handed beta-helix, Pectin lyase-like"/>
    <property type="match status" value="1"/>
</dbReference>
<feature type="chain" id="PRO_5047430035" evidence="1">
    <location>
        <begin position="21"/>
        <end position="458"/>
    </location>
</feature>
<dbReference type="RefSeq" id="WP_261697511.1">
    <property type="nucleotide sequence ID" value="NZ_CP104694.1"/>
</dbReference>
<keyword evidence="1" id="KW-0732">Signal</keyword>
<organism evidence="2 3">
    <name type="scientific">Tahibacter amnicola</name>
    <dbReference type="NCBI Taxonomy" id="2976241"/>
    <lineage>
        <taxon>Bacteria</taxon>
        <taxon>Pseudomonadati</taxon>
        <taxon>Pseudomonadota</taxon>
        <taxon>Gammaproteobacteria</taxon>
        <taxon>Lysobacterales</taxon>
        <taxon>Rhodanobacteraceae</taxon>
        <taxon>Tahibacter</taxon>
    </lineage>
</organism>
<dbReference type="Proteomes" id="UP001064632">
    <property type="component" value="Chromosome"/>
</dbReference>
<proteinExistence type="predicted"/>
<dbReference type="SUPFAM" id="SSF51126">
    <property type="entry name" value="Pectin lyase-like"/>
    <property type="match status" value="1"/>
</dbReference>
<accession>A0ABY6BKM4</accession>
<dbReference type="InterPro" id="IPR012334">
    <property type="entry name" value="Pectin_lyas_fold"/>
</dbReference>